<sequence length="741" mass="84397">MGKKDLYKPFGNNIFVKTSNRLKIEKPTARVFAFMLLFVFLLNIYVTVKAQPPPREQTLYVTIWGRVENPNNFNYYAPGAPYLSSNCMGQFVWEYLFYMNYETGEYIPWLAERFEYTPDYKSIIVYLRKGVKWSDGVPFTADDVVFTYNMHLKYAPRLLFSGTVAANVESVEKIDDYTVKINLKSPNPRFHLNRDAFPAVLVSRGLTIVPKHIWEKVNPLNFTNNPPVATGPYRVVSASPTAFLLERRDDWWATELFGIRPGPKYIVCKYYGPEESLAAALAANEVDAVYIGMISFGTVKTVQEKNPYVILWSKAPPYAWIDPGVRVLMVNNQKYPFSLPEVRHALSYILNRKLISQLVYDNTAPPTVYIHPEYGTMKPYLDAIKDLVEKYEIGKYDPAKAEQIFKNLGFKKGPDGIWVTPNGTRVQAIYIYHTADDPVEQRKAMEVITQMLRSFGIDVIVRGLEGPTFENTMNSGDWTLRYGFMTPGDSDPFFNLYLSHSKFAAPPGQPVSNWQWNGWRYINPEYDKIVDELMMTSPLNQEKAISLFRKAMDIFYRDLPVIPVVQAPAVVPFSTYYWTGWPTSDNPWIQPTPWWNSFSRVVTGYPSPKTGEWVGGIKPTKIDYATVYFVKDTPKFRGIDLIWYGPFKAGDAARIPADDAEFWIKKGYASFTPPAPTAPAAPNIQPLVNQVAENSKKIDELKGNIDNLVAQLSGLATLIQVNIVLTLIVLAVMAYIVLKKK</sequence>
<dbReference type="InterPro" id="IPR000914">
    <property type="entry name" value="SBP_5_dom"/>
</dbReference>
<dbReference type="PANTHER" id="PTHR30290:SF16">
    <property type="entry name" value="OLIGOPEPTIDE ABC TRANSPORTER, PERIPLASMIC OLIGOPEPTIDE-BINDING PROTEIN"/>
    <property type="match status" value="1"/>
</dbReference>
<dbReference type="Pfam" id="PF22090">
    <property type="entry name" value="Gins51_C"/>
    <property type="match status" value="1"/>
</dbReference>
<dbReference type="CDD" id="cd08509">
    <property type="entry name" value="PBP2_TmCBP_oligosaccharides_like"/>
    <property type="match status" value="1"/>
</dbReference>
<dbReference type="PROSITE" id="PS01040">
    <property type="entry name" value="SBP_BACTERIAL_5"/>
    <property type="match status" value="1"/>
</dbReference>
<dbReference type="GO" id="GO:1904680">
    <property type="term" value="F:peptide transmembrane transporter activity"/>
    <property type="evidence" value="ECO:0007669"/>
    <property type="project" value="TreeGrafter"/>
</dbReference>
<dbReference type="AlphaFoldDB" id="A0A7C1GQR4"/>
<feature type="transmembrane region" description="Helical" evidence="1">
    <location>
        <begin position="715"/>
        <end position="738"/>
    </location>
</feature>
<reference evidence="4" key="1">
    <citation type="journal article" date="2020" name="mSystems">
        <title>Genome- and Community-Level Interaction Insights into Carbon Utilization and Element Cycling Functions of Hydrothermarchaeota in Hydrothermal Sediment.</title>
        <authorList>
            <person name="Zhou Z."/>
            <person name="Liu Y."/>
            <person name="Xu W."/>
            <person name="Pan J."/>
            <person name="Luo Z.H."/>
            <person name="Li M."/>
        </authorList>
    </citation>
    <scope>NUCLEOTIDE SEQUENCE [LARGE SCALE GENOMIC DNA]</scope>
    <source>
        <strain evidence="4">SpSt-116</strain>
    </source>
</reference>
<evidence type="ECO:0000256" key="1">
    <source>
        <dbReference type="SAM" id="Phobius"/>
    </source>
</evidence>
<keyword evidence="1" id="KW-0472">Membrane</keyword>
<gene>
    <name evidence="4" type="ORF">ENN26_08700</name>
</gene>
<dbReference type="InterPro" id="IPR054314">
    <property type="entry name" value="Gins51_C"/>
</dbReference>
<comment type="caution">
    <text evidence="4">The sequence shown here is derived from an EMBL/GenBank/DDBJ whole genome shotgun (WGS) entry which is preliminary data.</text>
</comment>
<dbReference type="SUPFAM" id="SSF53850">
    <property type="entry name" value="Periplasmic binding protein-like II"/>
    <property type="match status" value="1"/>
</dbReference>
<dbReference type="Gene3D" id="3.90.76.10">
    <property type="entry name" value="Dipeptide-binding Protein, Domain 1"/>
    <property type="match status" value="1"/>
</dbReference>
<dbReference type="InterPro" id="IPR023765">
    <property type="entry name" value="SBP_5_CS"/>
</dbReference>
<dbReference type="PANTHER" id="PTHR30290">
    <property type="entry name" value="PERIPLASMIC BINDING COMPONENT OF ABC TRANSPORTER"/>
    <property type="match status" value="1"/>
</dbReference>
<dbReference type="Gene3D" id="3.40.190.10">
    <property type="entry name" value="Periplasmic binding protein-like II"/>
    <property type="match status" value="1"/>
</dbReference>
<proteinExistence type="predicted"/>
<dbReference type="GO" id="GO:0015833">
    <property type="term" value="P:peptide transport"/>
    <property type="evidence" value="ECO:0007669"/>
    <property type="project" value="TreeGrafter"/>
</dbReference>
<keyword evidence="1" id="KW-1133">Transmembrane helix</keyword>
<dbReference type="EMBL" id="DSAY01000161">
    <property type="protein sequence ID" value="HDP15832.1"/>
    <property type="molecule type" value="Genomic_DNA"/>
</dbReference>
<protein>
    <submittedName>
        <fullName evidence="4">ABC transporter substrate-binding protein</fullName>
    </submittedName>
</protein>
<keyword evidence="1" id="KW-0812">Transmembrane</keyword>
<accession>A0A7C1GQR4</accession>
<dbReference type="Pfam" id="PF00496">
    <property type="entry name" value="SBP_bac_5"/>
    <property type="match status" value="1"/>
</dbReference>
<evidence type="ECO:0000313" key="4">
    <source>
        <dbReference type="EMBL" id="HDP15832.1"/>
    </source>
</evidence>
<dbReference type="Gene3D" id="3.40.5.50">
    <property type="match status" value="1"/>
</dbReference>
<evidence type="ECO:0000259" key="3">
    <source>
        <dbReference type="Pfam" id="PF22090"/>
    </source>
</evidence>
<name>A0A7C1GQR4_9CREN</name>
<feature type="transmembrane region" description="Helical" evidence="1">
    <location>
        <begin position="31"/>
        <end position="48"/>
    </location>
</feature>
<organism evidence="4">
    <name type="scientific">Thermofilum adornatum</name>
    <dbReference type="NCBI Taxonomy" id="1365176"/>
    <lineage>
        <taxon>Archaea</taxon>
        <taxon>Thermoproteota</taxon>
        <taxon>Thermoprotei</taxon>
        <taxon>Thermofilales</taxon>
        <taxon>Thermofilaceae</taxon>
        <taxon>Thermofilum</taxon>
    </lineage>
</organism>
<dbReference type="InterPro" id="IPR039424">
    <property type="entry name" value="SBP_5"/>
</dbReference>
<evidence type="ECO:0000259" key="2">
    <source>
        <dbReference type="Pfam" id="PF00496"/>
    </source>
</evidence>
<feature type="domain" description="Solute-binding protein family 5" evidence="2">
    <location>
        <begin position="105"/>
        <end position="500"/>
    </location>
</feature>
<feature type="domain" description="Gins51 C-terminal" evidence="3">
    <location>
        <begin position="627"/>
        <end position="669"/>
    </location>
</feature>
<dbReference type="Gene3D" id="3.10.105.10">
    <property type="entry name" value="Dipeptide-binding Protein, Domain 3"/>
    <property type="match status" value="1"/>
</dbReference>